<keyword evidence="10 15" id="KW-0067">ATP-binding</keyword>
<gene>
    <name evidence="15" type="primary">purM</name>
    <name evidence="18" type="ORF">CDO51_01595</name>
</gene>
<dbReference type="AlphaFoldDB" id="A0A226C2X6"/>
<keyword evidence="7 15" id="KW-0436">Ligase</keyword>
<dbReference type="OrthoDB" id="9802507at2"/>
<dbReference type="InterPro" id="IPR036921">
    <property type="entry name" value="PurM-like_N_sf"/>
</dbReference>
<dbReference type="InterPro" id="IPR016188">
    <property type="entry name" value="PurM-like_N"/>
</dbReference>
<dbReference type="SUPFAM" id="SSF56042">
    <property type="entry name" value="PurM C-terminal domain-like"/>
    <property type="match status" value="1"/>
</dbReference>
<dbReference type="Gene3D" id="3.90.650.10">
    <property type="entry name" value="PurM-like C-terminal domain"/>
    <property type="match status" value="1"/>
</dbReference>
<sequence length="353" mass="38340">MGDNYKSAGVDIEKGNKIAQNIQNIATDTIENTDNAEILSGVGGFGALFQLKANYQDPVFVTSTDGVGTKLKLAKKAGIFDTIGIDLVAMCVNDILVQGAKPLVFLDYLAMDSLNEQTIQKVLSGITKGCSQARCSLVGGETAEMPGFYQNDLFDLAGFTVGVVEKKDMVDGSDIKSGDLILGISSSGIHSNGYSLVRKTLLKEEGGKFCLDDTPDELENSLEEELLKPTKIYVDLVHSILEQSNVTGMAHITGGGLYDNISRVLSNNCAVRVSRQKVRSLTKPIFDLIQKSGKITEKEMFQTFNMGVGFVLILPREEAHEAKKMLDDKGEQAEIIGEVIEKRQELQGVIMDD</sequence>
<evidence type="ECO:0000256" key="5">
    <source>
        <dbReference type="ARBA" id="ARBA00020367"/>
    </source>
</evidence>
<organism evidence="18 19">
    <name type="scientific">Natranaerobius trueperi</name>
    <dbReference type="NCBI Taxonomy" id="759412"/>
    <lineage>
        <taxon>Bacteria</taxon>
        <taxon>Bacillati</taxon>
        <taxon>Bacillota</taxon>
        <taxon>Clostridia</taxon>
        <taxon>Natranaerobiales</taxon>
        <taxon>Natranaerobiaceae</taxon>
        <taxon>Natranaerobius</taxon>
    </lineage>
</organism>
<dbReference type="UniPathway" id="UPA00074">
    <property type="reaction ID" value="UER00129"/>
</dbReference>
<keyword evidence="9 15" id="KW-0658">Purine biosynthesis</keyword>
<keyword evidence="19" id="KW-1185">Reference proteome</keyword>
<evidence type="ECO:0000313" key="18">
    <source>
        <dbReference type="EMBL" id="OWZ84740.1"/>
    </source>
</evidence>
<dbReference type="Pfam" id="PF02769">
    <property type="entry name" value="AIRS_C"/>
    <property type="match status" value="1"/>
</dbReference>
<dbReference type="GO" id="GO:0004637">
    <property type="term" value="F:phosphoribosylamine-glycine ligase activity"/>
    <property type="evidence" value="ECO:0007669"/>
    <property type="project" value="TreeGrafter"/>
</dbReference>
<keyword evidence="8 15" id="KW-0547">Nucleotide-binding</keyword>
<protein>
    <recommendedName>
        <fullName evidence="5 15">Phosphoribosylformylglycinamidine cyclo-ligase</fullName>
        <ecNumber evidence="4 15">6.3.3.1</ecNumber>
    </recommendedName>
    <alternativeName>
        <fullName evidence="12 15">AIR synthase</fullName>
    </alternativeName>
    <alternativeName>
        <fullName evidence="13 15">AIRS</fullName>
    </alternativeName>
    <alternativeName>
        <fullName evidence="11 15">Phosphoribosyl-aminoimidazole synthetase</fullName>
    </alternativeName>
</protein>
<evidence type="ECO:0000256" key="3">
    <source>
        <dbReference type="ARBA" id="ARBA00010280"/>
    </source>
</evidence>
<dbReference type="GO" id="GO:0005829">
    <property type="term" value="C:cytosol"/>
    <property type="evidence" value="ECO:0007669"/>
    <property type="project" value="TreeGrafter"/>
</dbReference>
<proteinExistence type="inferred from homology"/>
<dbReference type="InterPro" id="IPR010918">
    <property type="entry name" value="PurM-like_C_dom"/>
</dbReference>
<comment type="similarity">
    <text evidence="3 15">Belongs to the AIR synthase family.</text>
</comment>
<dbReference type="CDD" id="cd02196">
    <property type="entry name" value="PurM"/>
    <property type="match status" value="1"/>
</dbReference>
<evidence type="ECO:0000259" key="17">
    <source>
        <dbReference type="Pfam" id="PF02769"/>
    </source>
</evidence>
<feature type="domain" description="PurM-like N-terminal" evidence="16">
    <location>
        <begin position="59"/>
        <end position="164"/>
    </location>
</feature>
<dbReference type="PANTHER" id="PTHR10520">
    <property type="entry name" value="TRIFUNCTIONAL PURINE BIOSYNTHETIC PROTEIN ADENOSINE-3-RELATED"/>
    <property type="match status" value="1"/>
</dbReference>
<comment type="caution">
    <text evidence="18">The sequence shown here is derived from an EMBL/GenBank/DDBJ whole genome shotgun (WGS) entry which is preliminary data.</text>
</comment>
<accession>A0A226C2X6</accession>
<comment type="pathway">
    <text evidence="2 15">Purine metabolism; IMP biosynthesis via de novo pathway; 5-amino-1-(5-phospho-D-ribosyl)imidazole from N(2)-formyl-N(1)-(5-phospho-D-ribosyl)glycinamide: step 2/2.</text>
</comment>
<dbReference type="InterPro" id="IPR036676">
    <property type="entry name" value="PurM-like_C_sf"/>
</dbReference>
<dbReference type="RefSeq" id="WP_089022544.1">
    <property type="nucleotide sequence ID" value="NZ_NIQC01000002.1"/>
</dbReference>
<dbReference type="GO" id="GO:0046084">
    <property type="term" value="P:adenine biosynthetic process"/>
    <property type="evidence" value="ECO:0007669"/>
    <property type="project" value="TreeGrafter"/>
</dbReference>
<evidence type="ECO:0000256" key="1">
    <source>
        <dbReference type="ARBA" id="ARBA00004496"/>
    </source>
</evidence>
<dbReference type="HAMAP" id="MF_00741">
    <property type="entry name" value="AIRS"/>
    <property type="match status" value="1"/>
</dbReference>
<evidence type="ECO:0000256" key="4">
    <source>
        <dbReference type="ARBA" id="ARBA00013047"/>
    </source>
</evidence>
<dbReference type="EMBL" id="NIQC01000002">
    <property type="protein sequence ID" value="OWZ84740.1"/>
    <property type="molecule type" value="Genomic_DNA"/>
</dbReference>
<evidence type="ECO:0000256" key="9">
    <source>
        <dbReference type="ARBA" id="ARBA00022755"/>
    </source>
</evidence>
<reference evidence="18 19" key="1">
    <citation type="submission" date="2017-06" db="EMBL/GenBank/DDBJ databases">
        <title>Draft Genome Sequence of Natranaerobius trueperi halophilic, alkalithermophilic bacteria from soda lakes.</title>
        <authorList>
            <person name="Zhao B."/>
        </authorList>
    </citation>
    <scope>NUCLEOTIDE SEQUENCE [LARGE SCALE GENOMIC DNA]</scope>
    <source>
        <strain evidence="18 19">DSM 18760</strain>
    </source>
</reference>
<keyword evidence="6 15" id="KW-0963">Cytoplasm</keyword>
<evidence type="ECO:0000256" key="8">
    <source>
        <dbReference type="ARBA" id="ARBA00022741"/>
    </source>
</evidence>
<evidence type="ECO:0000256" key="14">
    <source>
        <dbReference type="ARBA" id="ARBA00049057"/>
    </source>
</evidence>
<dbReference type="Gene3D" id="3.30.1330.10">
    <property type="entry name" value="PurM-like, N-terminal domain"/>
    <property type="match status" value="1"/>
</dbReference>
<name>A0A226C2X6_9FIRM</name>
<dbReference type="GO" id="GO:0006189">
    <property type="term" value="P:'de novo' IMP biosynthetic process"/>
    <property type="evidence" value="ECO:0007669"/>
    <property type="project" value="UniProtKB-UniRule"/>
</dbReference>
<dbReference type="FunFam" id="3.30.1330.10:FF:000001">
    <property type="entry name" value="Phosphoribosylformylglycinamidine cyclo-ligase"/>
    <property type="match status" value="1"/>
</dbReference>
<dbReference type="GO" id="GO:0004641">
    <property type="term" value="F:phosphoribosylformylglycinamidine cyclo-ligase activity"/>
    <property type="evidence" value="ECO:0007669"/>
    <property type="project" value="UniProtKB-UniRule"/>
</dbReference>
<evidence type="ECO:0000256" key="13">
    <source>
        <dbReference type="ARBA" id="ARBA00033093"/>
    </source>
</evidence>
<dbReference type="InterPro" id="IPR004733">
    <property type="entry name" value="PurM_cligase"/>
</dbReference>
<dbReference type="NCBIfam" id="TIGR00878">
    <property type="entry name" value="purM"/>
    <property type="match status" value="1"/>
</dbReference>
<dbReference type="Proteomes" id="UP000214588">
    <property type="component" value="Unassembled WGS sequence"/>
</dbReference>
<dbReference type="SUPFAM" id="SSF55326">
    <property type="entry name" value="PurM N-terminal domain-like"/>
    <property type="match status" value="1"/>
</dbReference>
<evidence type="ECO:0000256" key="2">
    <source>
        <dbReference type="ARBA" id="ARBA00004686"/>
    </source>
</evidence>
<evidence type="ECO:0000256" key="6">
    <source>
        <dbReference type="ARBA" id="ARBA00022490"/>
    </source>
</evidence>
<dbReference type="PANTHER" id="PTHR10520:SF12">
    <property type="entry name" value="TRIFUNCTIONAL PURINE BIOSYNTHETIC PROTEIN ADENOSINE-3"/>
    <property type="match status" value="1"/>
</dbReference>
<evidence type="ECO:0000256" key="7">
    <source>
        <dbReference type="ARBA" id="ARBA00022598"/>
    </source>
</evidence>
<evidence type="ECO:0000313" key="19">
    <source>
        <dbReference type="Proteomes" id="UP000214588"/>
    </source>
</evidence>
<evidence type="ECO:0000259" key="16">
    <source>
        <dbReference type="Pfam" id="PF00586"/>
    </source>
</evidence>
<dbReference type="Pfam" id="PF00586">
    <property type="entry name" value="AIRS"/>
    <property type="match status" value="1"/>
</dbReference>
<dbReference type="EC" id="6.3.3.1" evidence="4 15"/>
<dbReference type="FunFam" id="3.90.650.10:FF:000011">
    <property type="entry name" value="Phosphoribosylformylglycinamidine cyclo-ligase"/>
    <property type="match status" value="1"/>
</dbReference>
<dbReference type="GO" id="GO:0005524">
    <property type="term" value="F:ATP binding"/>
    <property type="evidence" value="ECO:0007669"/>
    <property type="project" value="UniProtKB-KW"/>
</dbReference>
<evidence type="ECO:0000256" key="10">
    <source>
        <dbReference type="ARBA" id="ARBA00022840"/>
    </source>
</evidence>
<comment type="subcellular location">
    <subcellularLocation>
        <location evidence="1 15">Cytoplasm</location>
    </subcellularLocation>
</comment>
<evidence type="ECO:0000256" key="12">
    <source>
        <dbReference type="ARBA" id="ARBA00032931"/>
    </source>
</evidence>
<evidence type="ECO:0000256" key="15">
    <source>
        <dbReference type="HAMAP-Rule" id="MF_00741"/>
    </source>
</evidence>
<evidence type="ECO:0000256" key="11">
    <source>
        <dbReference type="ARBA" id="ARBA00031908"/>
    </source>
</evidence>
<feature type="domain" description="PurM-like C-terminal" evidence="17">
    <location>
        <begin position="176"/>
        <end position="343"/>
    </location>
</feature>
<comment type="catalytic activity">
    <reaction evidence="14 15">
        <text>2-formamido-N(1)-(5-O-phospho-beta-D-ribosyl)acetamidine + ATP = 5-amino-1-(5-phospho-beta-D-ribosyl)imidazole + ADP + phosphate + H(+)</text>
        <dbReference type="Rhea" id="RHEA:23032"/>
        <dbReference type="ChEBI" id="CHEBI:15378"/>
        <dbReference type="ChEBI" id="CHEBI:30616"/>
        <dbReference type="ChEBI" id="CHEBI:43474"/>
        <dbReference type="ChEBI" id="CHEBI:137981"/>
        <dbReference type="ChEBI" id="CHEBI:147287"/>
        <dbReference type="ChEBI" id="CHEBI:456216"/>
        <dbReference type="EC" id="6.3.3.1"/>
    </reaction>
</comment>